<dbReference type="AlphaFoldDB" id="A0A0C9UAA2"/>
<dbReference type="Pfam" id="PF01593">
    <property type="entry name" value="Amino_oxidase"/>
    <property type="match status" value="1"/>
</dbReference>
<dbReference type="PANTHER" id="PTHR10742:SF342">
    <property type="entry name" value="AMINE OXIDASE"/>
    <property type="match status" value="1"/>
</dbReference>
<sequence length="570" mass="63525">VGILGAGAGGLYTAMMLESLNISYEILEASERTGGRLFTHKFTGPGSEKYDYYDAGAMRYPLPVKDQSGVYENGVMKRLGMLIDSPELNPSANNSLKDKLIPYYYAAKTGPGLQSGYMFYNDIRDRISNVTSMTQTFKASEMGVDSEYSKIGAGPIVDDVLKPFANGIVNDMLHNETTGWEQMMAYDQYSTRGYMSLVYTPTDFATLPQTPLPPPIVNWLELFDKSSGWYDRGFTETVLEALAFSKAGTEQLPPVEWKCFDGGSQTLSNTMEAYLKSRGKSVQFNTRITGIHKTDGGMLVETANPSSPSKKYDHVISTLPIPVLRTLDLKDAGLTVKQSTALRQLQYGPSIKIGMRFSMNWWNESPVNIFGGQSFTDRPVRTVVYPSYGDGAGPRSKVLIASYCWTNDAERMGSLFGSPDFEEQLQTLVLRDLADVHGLNFTELQNMLVETHVWDWNHDPYTMGAFAFFGPGDFAELYPVLNAPNDAGSLHFAGEALSTRHAWVVGALDSAWRAVQEYLICSNQWTEKKDEFHRKWGKNVEWTIPAPSSNGTGKLPQDDEDNLFMRHLDI</sequence>
<feature type="non-terminal residue" evidence="2">
    <location>
        <position position="1"/>
    </location>
</feature>
<dbReference type="GO" id="GO:0001716">
    <property type="term" value="F:L-amino-acid oxidase activity"/>
    <property type="evidence" value="ECO:0007669"/>
    <property type="project" value="TreeGrafter"/>
</dbReference>
<dbReference type="InterPro" id="IPR036188">
    <property type="entry name" value="FAD/NAD-bd_sf"/>
</dbReference>
<dbReference type="GO" id="GO:0009063">
    <property type="term" value="P:amino acid catabolic process"/>
    <property type="evidence" value="ECO:0007669"/>
    <property type="project" value="TreeGrafter"/>
</dbReference>
<dbReference type="SUPFAM" id="SSF54373">
    <property type="entry name" value="FAD-linked reductases, C-terminal domain"/>
    <property type="match status" value="1"/>
</dbReference>
<protein>
    <recommendedName>
        <fullName evidence="1">Amine oxidase domain-containing protein</fullName>
    </recommendedName>
</protein>
<feature type="domain" description="Amine oxidase" evidence="1">
    <location>
        <begin position="245"/>
        <end position="517"/>
    </location>
</feature>
<evidence type="ECO:0000313" key="2">
    <source>
        <dbReference type="EMBL" id="KIJ40058.1"/>
    </source>
</evidence>
<dbReference type="InterPro" id="IPR002937">
    <property type="entry name" value="Amino_oxidase"/>
</dbReference>
<proteinExistence type="predicted"/>
<feature type="non-terminal residue" evidence="2">
    <location>
        <position position="570"/>
    </location>
</feature>
<organism evidence="2 3">
    <name type="scientific">Sphaerobolus stellatus (strain SS14)</name>
    <dbReference type="NCBI Taxonomy" id="990650"/>
    <lineage>
        <taxon>Eukaryota</taxon>
        <taxon>Fungi</taxon>
        <taxon>Dikarya</taxon>
        <taxon>Basidiomycota</taxon>
        <taxon>Agaricomycotina</taxon>
        <taxon>Agaricomycetes</taxon>
        <taxon>Phallomycetidae</taxon>
        <taxon>Geastrales</taxon>
        <taxon>Sphaerobolaceae</taxon>
        <taxon>Sphaerobolus</taxon>
    </lineage>
</organism>
<dbReference type="InterPro" id="IPR050281">
    <property type="entry name" value="Flavin_monoamine_oxidase"/>
</dbReference>
<evidence type="ECO:0000259" key="1">
    <source>
        <dbReference type="Pfam" id="PF01593"/>
    </source>
</evidence>
<dbReference type="OrthoDB" id="7777654at2759"/>
<dbReference type="Gene3D" id="3.50.50.60">
    <property type="entry name" value="FAD/NAD(P)-binding domain"/>
    <property type="match status" value="1"/>
</dbReference>
<dbReference type="SUPFAM" id="SSF51905">
    <property type="entry name" value="FAD/NAD(P)-binding domain"/>
    <property type="match status" value="1"/>
</dbReference>
<dbReference type="Gene3D" id="1.10.10.1620">
    <property type="match status" value="1"/>
</dbReference>
<accession>A0A0C9UAA2</accession>
<dbReference type="PANTHER" id="PTHR10742">
    <property type="entry name" value="FLAVIN MONOAMINE OXIDASE"/>
    <property type="match status" value="1"/>
</dbReference>
<dbReference type="Proteomes" id="UP000054279">
    <property type="component" value="Unassembled WGS sequence"/>
</dbReference>
<dbReference type="EMBL" id="KN837147">
    <property type="protein sequence ID" value="KIJ40058.1"/>
    <property type="molecule type" value="Genomic_DNA"/>
</dbReference>
<dbReference type="Pfam" id="PF13450">
    <property type="entry name" value="NAD_binding_8"/>
    <property type="match status" value="1"/>
</dbReference>
<name>A0A0C9UAA2_SPHS4</name>
<dbReference type="Gene3D" id="3.90.660.10">
    <property type="match status" value="2"/>
</dbReference>
<reference evidence="2 3" key="1">
    <citation type="submission" date="2014-06" db="EMBL/GenBank/DDBJ databases">
        <title>Evolutionary Origins and Diversification of the Mycorrhizal Mutualists.</title>
        <authorList>
            <consortium name="DOE Joint Genome Institute"/>
            <consortium name="Mycorrhizal Genomics Consortium"/>
            <person name="Kohler A."/>
            <person name="Kuo A."/>
            <person name="Nagy L.G."/>
            <person name="Floudas D."/>
            <person name="Copeland A."/>
            <person name="Barry K.W."/>
            <person name="Cichocki N."/>
            <person name="Veneault-Fourrey C."/>
            <person name="LaButti K."/>
            <person name="Lindquist E.A."/>
            <person name="Lipzen A."/>
            <person name="Lundell T."/>
            <person name="Morin E."/>
            <person name="Murat C."/>
            <person name="Riley R."/>
            <person name="Ohm R."/>
            <person name="Sun H."/>
            <person name="Tunlid A."/>
            <person name="Henrissat B."/>
            <person name="Grigoriev I.V."/>
            <person name="Hibbett D.S."/>
            <person name="Martin F."/>
        </authorList>
    </citation>
    <scope>NUCLEOTIDE SEQUENCE [LARGE SCALE GENOMIC DNA]</scope>
    <source>
        <strain evidence="2 3">SS14</strain>
    </source>
</reference>
<keyword evidence="3" id="KW-1185">Reference proteome</keyword>
<gene>
    <name evidence="2" type="ORF">M422DRAFT_87107</name>
</gene>
<dbReference type="HOGENOM" id="CLU_004498_8_1_1"/>
<evidence type="ECO:0000313" key="3">
    <source>
        <dbReference type="Proteomes" id="UP000054279"/>
    </source>
</evidence>